<accession>A0AAU8DJ12</accession>
<dbReference type="InterPro" id="IPR036976">
    <property type="entry name" value="RimM_N_sf"/>
</dbReference>
<dbReference type="Gene3D" id="2.40.30.60">
    <property type="entry name" value="RimM"/>
    <property type="match status" value="1"/>
</dbReference>
<evidence type="ECO:0000256" key="5">
    <source>
        <dbReference type="HAMAP-Rule" id="MF_00014"/>
    </source>
</evidence>
<comment type="subunit">
    <text evidence="5">Binds ribosomal protein uS19.</text>
</comment>
<proteinExistence type="inferred from homology"/>
<evidence type="ECO:0000256" key="4">
    <source>
        <dbReference type="ARBA" id="ARBA00023186"/>
    </source>
</evidence>
<dbReference type="InterPro" id="IPR011033">
    <property type="entry name" value="PRC_barrel-like_sf"/>
</dbReference>
<keyword evidence="4 5" id="KW-0143">Chaperone</keyword>
<dbReference type="SUPFAM" id="SSF50346">
    <property type="entry name" value="PRC-barrel domain"/>
    <property type="match status" value="1"/>
</dbReference>
<keyword evidence="2 5" id="KW-0690">Ribosome biogenesis</keyword>
<comment type="domain">
    <text evidence="5">The PRC barrel domain binds ribosomal protein uS19.</text>
</comment>
<dbReference type="RefSeq" id="WP_353647768.1">
    <property type="nucleotide sequence ID" value="NZ_CP159218.1"/>
</dbReference>
<protein>
    <recommendedName>
        <fullName evidence="5">Ribosome maturation factor RimM</fullName>
    </recommendedName>
</protein>
<evidence type="ECO:0000256" key="3">
    <source>
        <dbReference type="ARBA" id="ARBA00022552"/>
    </source>
</evidence>
<comment type="similarity">
    <text evidence="5">Belongs to the RimM family.</text>
</comment>
<dbReference type="SUPFAM" id="SSF50447">
    <property type="entry name" value="Translation proteins"/>
    <property type="match status" value="1"/>
</dbReference>
<evidence type="ECO:0000256" key="1">
    <source>
        <dbReference type="ARBA" id="ARBA00022490"/>
    </source>
</evidence>
<dbReference type="PANTHER" id="PTHR33692:SF1">
    <property type="entry name" value="RIBOSOME MATURATION FACTOR RIMM"/>
    <property type="match status" value="1"/>
</dbReference>
<keyword evidence="1 5" id="KW-0963">Cytoplasm</keyword>
<reference evidence="8" key="1">
    <citation type="submission" date="2024-05" db="EMBL/GenBank/DDBJ databases">
        <authorList>
            <person name="Cai S.Y."/>
            <person name="Jin L.M."/>
            <person name="Li H.R."/>
        </authorList>
    </citation>
    <scope>NUCLEOTIDE SEQUENCE</scope>
    <source>
        <strain evidence="8">A5-74</strain>
    </source>
</reference>
<dbReference type="InterPro" id="IPR011961">
    <property type="entry name" value="RimM"/>
</dbReference>
<sequence length="179" mass="18745">MQVLVGRIGRPHGVKGGVTVDVRTDDPKSRFAAGSVLATDPASAGPLTVAGSGRSGQIQIVFFEGFLDREAAESLRGVLLVMEGEELTPPDDPDEFYDHQLIGLAAVHIDGRALGEIADVLHPPAAPVLVIRGDLSPEKPGDDVLVPFVSAIVPTVDLEGRQCVIDPPDGMFADAPVQP</sequence>
<dbReference type="EMBL" id="CP159218">
    <property type="protein sequence ID" value="XCG62153.1"/>
    <property type="molecule type" value="Genomic_DNA"/>
</dbReference>
<evidence type="ECO:0000259" key="6">
    <source>
        <dbReference type="Pfam" id="PF01782"/>
    </source>
</evidence>
<dbReference type="InterPro" id="IPR056792">
    <property type="entry name" value="PRC_RimM"/>
</dbReference>
<dbReference type="AlphaFoldDB" id="A0AAU8DJ12"/>
<evidence type="ECO:0000313" key="8">
    <source>
        <dbReference type="EMBL" id="XCG62153.1"/>
    </source>
</evidence>
<keyword evidence="3 5" id="KW-0698">rRNA processing</keyword>
<dbReference type="GO" id="GO:0005840">
    <property type="term" value="C:ribosome"/>
    <property type="evidence" value="ECO:0007669"/>
    <property type="project" value="InterPro"/>
</dbReference>
<dbReference type="NCBIfam" id="TIGR02273">
    <property type="entry name" value="16S_RimM"/>
    <property type="match status" value="1"/>
</dbReference>
<name>A0AAU8DJ12_9ACTN</name>
<dbReference type="PANTHER" id="PTHR33692">
    <property type="entry name" value="RIBOSOME MATURATION FACTOR RIMM"/>
    <property type="match status" value="1"/>
</dbReference>
<dbReference type="Pfam" id="PF24986">
    <property type="entry name" value="PRC_RimM"/>
    <property type="match status" value="1"/>
</dbReference>
<dbReference type="GO" id="GO:0005737">
    <property type="term" value="C:cytoplasm"/>
    <property type="evidence" value="ECO:0007669"/>
    <property type="project" value="UniProtKB-SubCell"/>
</dbReference>
<feature type="domain" description="Ribosome maturation factor RimM PRC barrel" evidence="7">
    <location>
        <begin position="99"/>
        <end position="171"/>
    </location>
</feature>
<feature type="domain" description="RimM N-terminal" evidence="6">
    <location>
        <begin position="5"/>
        <end position="83"/>
    </location>
</feature>
<dbReference type="InterPro" id="IPR002676">
    <property type="entry name" value="RimM_N"/>
</dbReference>
<dbReference type="Pfam" id="PF01782">
    <property type="entry name" value="RimM"/>
    <property type="match status" value="1"/>
</dbReference>
<comment type="subcellular location">
    <subcellularLocation>
        <location evidence="5">Cytoplasm</location>
    </subcellularLocation>
</comment>
<evidence type="ECO:0000256" key="2">
    <source>
        <dbReference type="ARBA" id="ARBA00022517"/>
    </source>
</evidence>
<comment type="function">
    <text evidence="5">An accessory protein needed during the final step in the assembly of 30S ribosomal subunit, possibly for assembly of the head region. Essential for efficient processing of 16S rRNA. May be needed both before and after RbfA during the maturation of 16S rRNA. It has affinity for free ribosomal 30S subunits but not for 70S ribosomes.</text>
</comment>
<dbReference type="HAMAP" id="MF_00014">
    <property type="entry name" value="Ribosome_mat_RimM"/>
    <property type="match status" value="1"/>
</dbReference>
<dbReference type="GO" id="GO:0042274">
    <property type="term" value="P:ribosomal small subunit biogenesis"/>
    <property type="evidence" value="ECO:0007669"/>
    <property type="project" value="UniProtKB-UniRule"/>
</dbReference>
<organism evidence="8">
    <name type="scientific">Nakamurella sp. A5-74</name>
    <dbReference type="NCBI Taxonomy" id="3158264"/>
    <lineage>
        <taxon>Bacteria</taxon>
        <taxon>Bacillati</taxon>
        <taxon>Actinomycetota</taxon>
        <taxon>Actinomycetes</taxon>
        <taxon>Nakamurellales</taxon>
        <taxon>Nakamurellaceae</taxon>
        <taxon>Nakamurella</taxon>
    </lineage>
</organism>
<dbReference type="Gene3D" id="2.30.30.240">
    <property type="entry name" value="PRC-barrel domain"/>
    <property type="match status" value="1"/>
</dbReference>
<dbReference type="GO" id="GO:0043022">
    <property type="term" value="F:ribosome binding"/>
    <property type="evidence" value="ECO:0007669"/>
    <property type="project" value="InterPro"/>
</dbReference>
<dbReference type="GO" id="GO:0006364">
    <property type="term" value="P:rRNA processing"/>
    <property type="evidence" value="ECO:0007669"/>
    <property type="project" value="UniProtKB-UniRule"/>
</dbReference>
<evidence type="ECO:0000259" key="7">
    <source>
        <dbReference type="Pfam" id="PF24986"/>
    </source>
</evidence>
<dbReference type="InterPro" id="IPR009000">
    <property type="entry name" value="Transl_B-barrel_sf"/>
</dbReference>
<gene>
    <name evidence="5 8" type="primary">rimM</name>
    <name evidence="8" type="ORF">ABLG96_12795</name>
</gene>